<evidence type="ECO:0000313" key="1">
    <source>
        <dbReference type="EMBL" id="TKW24018.1"/>
    </source>
</evidence>
<dbReference type="Proteomes" id="UP000298652">
    <property type="component" value="Chromosome 3"/>
</dbReference>
<dbReference type="Gramene" id="TKW24018">
    <property type="protein sequence ID" value="TKW24018"/>
    <property type="gene ID" value="SEVIR_3G025000v2"/>
</dbReference>
<gene>
    <name evidence="1" type="ORF">SEVIR_3G025000v2</name>
</gene>
<dbReference type="AlphaFoldDB" id="A0A4U6V4M4"/>
<protein>
    <submittedName>
        <fullName evidence="1">Uncharacterized protein</fullName>
    </submittedName>
</protein>
<organism evidence="1 2">
    <name type="scientific">Setaria viridis</name>
    <name type="common">Green bristlegrass</name>
    <name type="synonym">Setaria italica subsp. viridis</name>
    <dbReference type="NCBI Taxonomy" id="4556"/>
    <lineage>
        <taxon>Eukaryota</taxon>
        <taxon>Viridiplantae</taxon>
        <taxon>Streptophyta</taxon>
        <taxon>Embryophyta</taxon>
        <taxon>Tracheophyta</taxon>
        <taxon>Spermatophyta</taxon>
        <taxon>Magnoliopsida</taxon>
        <taxon>Liliopsida</taxon>
        <taxon>Poales</taxon>
        <taxon>Poaceae</taxon>
        <taxon>PACMAD clade</taxon>
        <taxon>Panicoideae</taxon>
        <taxon>Panicodae</taxon>
        <taxon>Paniceae</taxon>
        <taxon>Cenchrinae</taxon>
        <taxon>Setaria</taxon>
    </lineage>
</organism>
<reference evidence="1" key="1">
    <citation type="submission" date="2019-03" db="EMBL/GenBank/DDBJ databases">
        <title>WGS assembly of Setaria viridis.</title>
        <authorList>
            <person name="Huang P."/>
            <person name="Jenkins J."/>
            <person name="Grimwood J."/>
            <person name="Barry K."/>
            <person name="Healey A."/>
            <person name="Mamidi S."/>
            <person name="Sreedasyam A."/>
            <person name="Shu S."/>
            <person name="Feldman M."/>
            <person name="Wu J."/>
            <person name="Yu Y."/>
            <person name="Chen C."/>
            <person name="Johnson J."/>
            <person name="Rokhsar D."/>
            <person name="Baxter I."/>
            <person name="Schmutz J."/>
            <person name="Brutnell T."/>
            <person name="Kellogg E."/>
        </authorList>
    </citation>
    <scope>NUCLEOTIDE SEQUENCE [LARGE SCALE GENOMIC DNA]</scope>
</reference>
<name>A0A4U6V4M4_SETVI</name>
<evidence type="ECO:0000313" key="2">
    <source>
        <dbReference type="Proteomes" id="UP000298652"/>
    </source>
</evidence>
<keyword evidence="2" id="KW-1185">Reference proteome</keyword>
<sequence>MMHGVINKAYMEKFKPLIEEGNVIVSFLPTTTLKKVKDTEDIPKYSFKVMSTDMLSARINVDMYLSDVIGIAAHIGSIEETRTNFGFTKIPDIVLLIE</sequence>
<dbReference type="EMBL" id="CM016554">
    <property type="protein sequence ID" value="TKW24018.1"/>
    <property type="molecule type" value="Genomic_DNA"/>
</dbReference>
<dbReference type="OMA" id="EIHTTHG"/>
<proteinExistence type="predicted"/>
<accession>A0A4U6V4M4</accession>